<feature type="transmembrane region" description="Helical" evidence="10">
    <location>
        <begin position="29"/>
        <end position="47"/>
    </location>
</feature>
<evidence type="ECO:0000313" key="12">
    <source>
        <dbReference type="Proteomes" id="UP000007266"/>
    </source>
</evidence>
<reference evidence="11 12" key="2">
    <citation type="journal article" date="2010" name="Nucleic Acids Res.">
        <title>BeetleBase in 2010: revisions to provide comprehensive genomic information for Tribolium castaneum.</title>
        <authorList>
            <person name="Kim H.S."/>
            <person name="Murphy T."/>
            <person name="Xia J."/>
            <person name="Caragea D."/>
            <person name="Park Y."/>
            <person name="Beeman R.W."/>
            <person name="Lorenzen M.D."/>
            <person name="Butcher S."/>
            <person name="Manak J.R."/>
            <person name="Brown S.J."/>
        </authorList>
    </citation>
    <scope>GENOME REANNOTATION</scope>
    <source>
        <strain evidence="11 12">Georgia GA2</strain>
    </source>
</reference>
<dbReference type="GO" id="GO:0005789">
    <property type="term" value="C:endoplasmic reticulum membrane"/>
    <property type="evidence" value="ECO:0000318"/>
    <property type="project" value="GO_Central"/>
</dbReference>
<dbReference type="OrthoDB" id="434092at2759"/>
<dbReference type="PANTHER" id="PTHR11157">
    <property type="entry name" value="FATTY ACID ACYL TRANSFERASE-RELATED"/>
    <property type="match status" value="1"/>
</dbReference>
<feature type="transmembrane region" description="Helical" evidence="10">
    <location>
        <begin position="234"/>
        <end position="255"/>
    </location>
</feature>
<evidence type="ECO:0000256" key="1">
    <source>
        <dbReference type="ARBA" id="ARBA00004141"/>
    </source>
</evidence>
<keyword evidence="7 10" id="KW-0443">Lipid metabolism</keyword>
<dbReference type="EC" id="2.3.1.199" evidence="10"/>
<keyword evidence="5 10" id="KW-0276">Fatty acid metabolism</keyword>
<dbReference type="STRING" id="7070.A0A139WC07"/>
<dbReference type="OMA" id="CAKNLNA"/>
<feature type="transmembrane region" description="Helical" evidence="10">
    <location>
        <begin position="118"/>
        <end position="136"/>
    </location>
</feature>
<evidence type="ECO:0000256" key="9">
    <source>
        <dbReference type="ARBA" id="ARBA00023160"/>
    </source>
</evidence>
<feature type="transmembrane region" description="Helical" evidence="10">
    <location>
        <begin position="148"/>
        <end position="165"/>
    </location>
</feature>
<proteinExistence type="inferred from homology"/>
<organism evidence="11 12">
    <name type="scientific">Tribolium castaneum</name>
    <name type="common">Red flour beetle</name>
    <dbReference type="NCBI Taxonomy" id="7070"/>
    <lineage>
        <taxon>Eukaryota</taxon>
        <taxon>Metazoa</taxon>
        <taxon>Ecdysozoa</taxon>
        <taxon>Arthropoda</taxon>
        <taxon>Hexapoda</taxon>
        <taxon>Insecta</taxon>
        <taxon>Pterygota</taxon>
        <taxon>Neoptera</taxon>
        <taxon>Endopterygota</taxon>
        <taxon>Coleoptera</taxon>
        <taxon>Polyphaga</taxon>
        <taxon>Cucujiformia</taxon>
        <taxon>Tenebrionidae</taxon>
        <taxon>Tenebrionidae incertae sedis</taxon>
        <taxon>Tribolium</taxon>
    </lineage>
</organism>
<keyword evidence="9 10" id="KW-0275">Fatty acid biosynthesis</keyword>
<dbReference type="Pfam" id="PF01151">
    <property type="entry name" value="ELO"/>
    <property type="match status" value="1"/>
</dbReference>
<evidence type="ECO:0000256" key="5">
    <source>
        <dbReference type="ARBA" id="ARBA00022832"/>
    </source>
</evidence>
<keyword evidence="3 10" id="KW-0808">Transferase</keyword>
<name>A0A139WC07_TRICA</name>
<dbReference type="KEGG" id="tca:656977"/>
<dbReference type="Proteomes" id="UP000007266">
    <property type="component" value="Linkage group 9"/>
</dbReference>
<dbReference type="GO" id="GO:0009922">
    <property type="term" value="F:fatty acid elongase activity"/>
    <property type="evidence" value="ECO:0000318"/>
    <property type="project" value="GO_Central"/>
</dbReference>
<evidence type="ECO:0000256" key="2">
    <source>
        <dbReference type="ARBA" id="ARBA00022516"/>
    </source>
</evidence>
<dbReference type="InParanoid" id="A0A139WC07"/>
<dbReference type="GO" id="GO:0034626">
    <property type="term" value="P:fatty acid elongation, polyunsaturated fatty acid"/>
    <property type="evidence" value="ECO:0000318"/>
    <property type="project" value="GO_Central"/>
</dbReference>
<comment type="similarity">
    <text evidence="10">Belongs to the ELO family.</text>
</comment>
<comment type="subcellular location">
    <subcellularLocation>
        <location evidence="1">Membrane</location>
        <topology evidence="1">Multi-pass membrane protein</topology>
    </subcellularLocation>
</comment>
<gene>
    <name evidence="11" type="primary">AUGUSTUS-3.0.2_34274</name>
    <name evidence="11" type="ORF">TcasGA2_TC034274</name>
</gene>
<evidence type="ECO:0000256" key="8">
    <source>
        <dbReference type="ARBA" id="ARBA00023136"/>
    </source>
</evidence>
<evidence type="ECO:0000313" key="11">
    <source>
        <dbReference type="EMBL" id="KYB25453.1"/>
    </source>
</evidence>
<evidence type="ECO:0000256" key="6">
    <source>
        <dbReference type="ARBA" id="ARBA00022989"/>
    </source>
</evidence>
<feature type="transmembrane region" description="Helical" evidence="10">
    <location>
        <begin position="171"/>
        <end position="190"/>
    </location>
</feature>
<dbReference type="GO" id="GO:0042761">
    <property type="term" value="P:very long-chain fatty acid biosynthetic process"/>
    <property type="evidence" value="ECO:0000318"/>
    <property type="project" value="GO_Central"/>
</dbReference>
<keyword evidence="6 10" id="KW-1133">Transmembrane helix</keyword>
<keyword evidence="2 10" id="KW-0444">Lipid biosynthesis</keyword>
<keyword evidence="12" id="KW-1185">Reference proteome</keyword>
<dbReference type="AlphaFoldDB" id="A0A139WC07"/>
<sequence length="283" mass="33794">MANGTVDKTFKGVYHFLFTELGDPRTNDWFLVTHPVIFPIVGFYLYFVTKLGPRLMKDRPPFDFKLILILYNAFQVVLSIWLFWEALEGAYWDKYSWKCEPVDFSWSPHALRVARGVYIFYLAKISELLDTVFFVLRKKNNQVSFLHLYHHAVMPMISWGVVKYMPGGHAIFIGFINSFVHIIMYTYYLLAAMGPQFQKYLWWKKHITNLQMIQFCVAFLHSSQLLFYDCGYPRWSVFFTLPNAVFFYYLFDNFYKQAYKYGRRMEKNEKSNGIQNGYHIKTH</sequence>
<dbReference type="InterPro" id="IPR002076">
    <property type="entry name" value="ELO_fam"/>
</dbReference>
<evidence type="ECO:0000256" key="3">
    <source>
        <dbReference type="ARBA" id="ARBA00022679"/>
    </source>
</evidence>
<dbReference type="EMBL" id="KQ971371">
    <property type="protein sequence ID" value="KYB25453.1"/>
    <property type="molecule type" value="Genomic_DNA"/>
</dbReference>
<accession>A0A139WC07</accession>
<protein>
    <recommendedName>
        <fullName evidence="10">Elongation of very long chain fatty acids protein</fullName>
        <ecNumber evidence="10">2.3.1.199</ecNumber>
    </recommendedName>
    <alternativeName>
        <fullName evidence="10">Very-long-chain 3-oxoacyl-CoA synthase</fullName>
    </alternativeName>
</protein>
<feature type="transmembrane region" description="Helical" evidence="10">
    <location>
        <begin position="210"/>
        <end position="228"/>
    </location>
</feature>
<dbReference type="PANTHER" id="PTHR11157:SF153">
    <property type="entry name" value="ELONGATION OF VERY LONG CHAIN FATTY ACIDS PROTEIN"/>
    <property type="match status" value="1"/>
</dbReference>
<dbReference type="FunCoup" id="A0A139WC07">
    <property type="interactions" value="36"/>
</dbReference>
<dbReference type="GO" id="GO:0034625">
    <property type="term" value="P:fatty acid elongation, monounsaturated fatty acid"/>
    <property type="evidence" value="ECO:0000318"/>
    <property type="project" value="GO_Central"/>
</dbReference>
<keyword evidence="8 10" id="KW-0472">Membrane</keyword>
<reference evidence="11 12" key="1">
    <citation type="journal article" date="2008" name="Nature">
        <title>The genome of the model beetle and pest Tribolium castaneum.</title>
        <authorList>
            <consortium name="Tribolium Genome Sequencing Consortium"/>
            <person name="Richards S."/>
            <person name="Gibbs R.A."/>
            <person name="Weinstock G.M."/>
            <person name="Brown S.J."/>
            <person name="Denell R."/>
            <person name="Beeman R.W."/>
            <person name="Gibbs R."/>
            <person name="Beeman R.W."/>
            <person name="Brown S.J."/>
            <person name="Bucher G."/>
            <person name="Friedrich M."/>
            <person name="Grimmelikhuijzen C.J."/>
            <person name="Klingler M."/>
            <person name="Lorenzen M."/>
            <person name="Richards S."/>
            <person name="Roth S."/>
            <person name="Schroder R."/>
            <person name="Tautz D."/>
            <person name="Zdobnov E.M."/>
            <person name="Muzny D."/>
            <person name="Gibbs R.A."/>
            <person name="Weinstock G.M."/>
            <person name="Attaway T."/>
            <person name="Bell S."/>
            <person name="Buhay C.J."/>
            <person name="Chandrabose M.N."/>
            <person name="Chavez D."/>
            <person name="Clerk-Blankenburg K.P."/>
            <person name="Cree A."/>
            <person name="Dao M."/>
            <person name="Davis C."/>
            <person name="Chacko J."/>
            <person name="Dinh H."/>
            <person name="Dugan-Rocha S."/>
            <person name="Fowler G."/>
            <person name="Garner T.T."/>
            <person name="Garnes J."/>
            <person name="Gnirke A."/>
            <person name="Hawes A."/>
            <person name="Hernandez J."/>
            <person name="Hines S."/>
            <person name="Holder M."/>
            <person name="Hume J."/>
            <person name="Jhangiani S.N."/>
            <person name="Joshi V."/>
            <person name="Khan Z.M."/>
            <person name="Jackson L."/>
            <person name="Kovar C."/>
            <person name="Kowis A."/>
            <person name="Lee S."/>
            <person name="Lewis L.R."/>
            <person name="Margolis J."/>
            <person name="Morgan M."/>
            <person name="Nazareth L.V."/>
            <person name="Nguyen N."/>
            <person name="Okwuonu G."/>
            <person name="Parker D."/>
            <person name="Richards S."/>
            <person name="Ruiz S.J."/>
            <person name="Santibanez J."/>
            <person name="Savard J."/>
            <person name="Scherer S.E."/>
            <person name="Schneider B."/>
            <person name="Sodergren E."/>
            <person name="Tautz D."/>
            <person name="Vattahil S."/>
            <person name="Villasana D."/>
            <person name="White C.S."/>
            <person name="Wright R."/>
            <person name="Park Y."/>
            <person name="Beeman R.W."/>
            <person name="Lord J."/>
            <person name="Oppert B."/>
            <person name="Lorenzen M."/>
            <person name="Brown S."/>
            <person name="Wang L."/>
            <person name="Savard J."/>
            <person name="Tautz D."/>
            <person name="Richards S."/>
            <person name="Weinstock G."/>
            <person name="Gibbs R.A."/>
            <person name="Liu Y."/>
            <person name="Worley K."/>
            <person name="Weinstock G."/>
            <person name="Elsik C.G."/>
            <person name="Reese J.T."/>
            <person name="Elhaik E."/>
            <person name="Landan G."/>
            <person name="Graur D."/>
            <person name="Arensburger P."/>
            <person name="Atkinson P."/>
            <person name="Beeman R.W."/>
            <person name="Beidler J."/>
            <person name="Brown S.J."/>
            <person name="Demuth J.P."/>
            <person name="Drury D.W."/>
            <person name="Du Y.Z."/>
            <person name="Fujiwara H."/>
            <person name="Lorenzen M."/>
            <person name="Maselli V."/>
            <person name="Osanai M."/>
            <person name="Park Y."/>
            <person name="Robertson H.M."/>
            <person name="Tu Z."/>
            <person name="Wang J.J."/>
            <person name="Wang S."/>
            <person name="Richards S."/>
            <person name="Song H."/>
            <person name="Zhang L."/>
            <person name="Sodergren E."/>
            <person name="Werner D."/>
            <person name="Stanke M."/>
            <person name="Morgenstern B."/>
            <person name="Solovyev V."/>
            <person name="Kosarev P."/>
            <person name="Brown G."/>
            <person name="Chen H.C."/>
            <person name="Ermolaeva O."/>
            <person name="Hlavina W."/>
            <person name="Kapustin Y."/>
            <person name="Kiryutin B."/>
            <person name="Kitts P."/>
            <person name="Maglott D."/>
            <person name="Pruitt K."/>
            <person name="Sapojnikov V."/>
            <person name="Souvorov A."/>
            <person name="Mackey A.J."/>
            <person name="Waterhouse R.M."/>
            <person name="Wyder S."/>
            <person name="Zdobnov E.M."/>
            <person name="Zdobnov E.M."/>
            <person name="Wyder S."/>
            <person name="Kriventseva E.V."/>
            <person name="Kadowaki T."/>
            <person name="Bork P."/>
            <person name="Aranda M."/>
            <person name="Bao R."/>
            <person name="Beermann A."/>
            <person name="Berns N."/>
            <person name="Bolognesi R."/>
            <person name="Bonneton F."/>
            <person name="Bopp D."/>
            <person name="Brown S.J."/>
            <person name="Bucher G."/>
            <person name="Butts T."/>
            <person name="Chaumot A."/>
            <person name="Denell R.E."/>
            <person name="Ferrier D.E."/>
            <person name="Friedrich M."/>
            <person name="Gordon C.M."/>
            <person name="Jindra M."/>
            <person name="Klingler M."/>
            <person name="Lan Q."/>
            <person name="Lattorff H.M."/>
            <person name="Laudet V."/>
            <person name="von Levetsow C."/>
            <person name="Liu Z."/>
            <person name="Lutz R."/>
            <person name="Lynch J.A."/>
            <person name="da Fonseca R.N."/>
            <person name="Posnien N."/>
            <person name="Reuter R."/>
            <person name="Roth S."/>
            <person name="Savard J."/>
            <person name="Schinko J.B."/>
            <person name="Schmitt C."/>
            <person name="Schoppmeier M."/>
            <person name="Schroder R."/>
            <person name="Shippy T.D."/>
            <person name="Simonnet F."/>
            <person name="Marques-Souza H."/>
            <person name="Tautz D."/>
            <person name="Tomoyasu Y."/>
            <person name="Trauner J."/>
            <person name="Van der Zee M."/>
            <person name="Vervoort M."/>
            <person name="Wittkopp N."/>
            <person name="Wimmer E.A."/>
            <person name="Yang X."/>
            <person name="Jones A.K."/>
            <person name="Sattelle D.B."/>
            <person name="Ebert P.R."/>
            <person name="Nelson D."/>
            <person name="Scott J.G."/>
            <person name="Beeman R.W."/>
            <person name="Muthukrishnan S."/>
            <person name="Kramer K.J."/>
            <person name="Arakane Y."/>
            <person name="Beeman R.W."/>
            <person name="Zhu Q."/>
            <person name="Hogenkamp D."/>
            <person name="Dixit R."/>
            <person name="Oppert B."/>
            <person name="Jiang H."/>
            <person name="Zou Z."/>
            <person name="Marshall J."/>
            <person name="Elpidina E."/>
            <person name="Vinokurov K."/>
            <person name="Oppert C."/>
            <person name="Zou Z."/>
            <person name="Evans J."/>
            <person name="Lu Z."/>
            <person name="Zhao P."/>
            <person name="Sumathipala N."/>
            <person name="Altincicek B."/>
            <person name="Vilcinskas A."/>
            <person name="Williams M."/>
            <person name="Hultmark D."/>
            <person name="Hetru C."/>
            <person name="Jiang H."/>
            <person name="Grimmelikhuijzen C.J."/>
            <person name="Hauser F."/>
            <person name="Cazzamali G."/>
            <person name="Williamson M."/>
            <person name="Park Y."/>
            <person name="Li B."/>
            <person name="Tanaka Y."/>
            <person name="Predel R."/>
            <person name="Neupert S."/>
            <person name="Schachtner J."/>
            <person name="Verleyen P."/>
            <person name="Raible F."/>
            <person name="Bork P."/>
            <person name="Friedrich M."/>
            <person name="Walden K.K."/>
            <person name="Robertson H.M."/>
            <person name="Angeli S."/>
            <person name="Foret S."/>
            <person name="Bucher G."/>
            <person name="Schuetz S."/>
            <person name="Maleszka R."/>
            <person name="Wimmer E.A."/>
            <person name="Beeman R.W."/>
            <person name="Lorenzen M."/>
            <person name="Tomoyasu Y."/>
            <person name="Miller S.C."/>
            <person name="Grossmann D."/>
            <person name="Bucher G."/>
        </authorList>
    </citation>
    <scope>NUCLEOTIDE SEQUENCE [LARGE SCALE GENOMIC DNA]</scope>
    <source>
        <strain evidence="11 12">Georgia GA2</strain>
    </source>
</reference>
<feature type="transmembrane region" description="Helical" evidence="10">
    <location>
        <begin position="67"/>
        <end position="84"/>
    </location>
</feature>
<evidence type="ECO:0000256" key="7">
    <source>
        <dbReference type="ARBA" id="ARBA00023098"/>
    </source>
</evidence>
<dbReference type="GO" id="GO:0019367">
    <property type="term" value="P:fatty acid elongation, saturated fatty acid"/>
    <property type="evidence" value="ECO:0000318"/>
    <property type="project" value="GO_Central"/>
</dbReference>
<evidence type="ECO:0000256" key="4">
    <source>
        <dbReference type="ARBA" id="ARBA00022692"/>
    </source>
</evidence>
<dbReference type="GO" id="GO:0030148">
    <property type="term" value="P:sphingolipid biosynthetic process"/>
    <property type="evidence" value="ECO:0000318"/>
    <property type="project" value="GO_Central"/>
</dbReference>
<evidence type="ECO:0000256" key="10">
    <source>
        <dbReference type="RuleBase" id="RU361115"/>
    </source>
</evidence>
<keyword evidence="4 10" id="KW-0812">Transmembrane</keyword>
<comment type="catalytic activity">
    <reaction evidence="10">
        <text>a very-long-chain acyl-CoA + malonyl-CoA + H(+) = a very-long-chain 3-oxoacyl-CoA + CO2 + CoA</text>
        <dbReference type="Rhea" id="RHEA:32727"/>
        <dbReference type="ChEBI" id="CHEBI:15378"/>
        <dbReference type="ChEBI" id="CHEBI:16526"/>
        <dbReference type="ChEBI" id="CHEBI:57287"/>
        <dbReference type="ChEBI" id="CHEBI:57384"/>
        <dbReference type="ChEBI" id="CHEBI:90725"/>
        <dbReference type="ChEBI" id="CHEBI:90736"/>
        <dbReference type="EC" id="2.3.1.199"/>
    </reaction>
</comment>